<dbReference type="EMBL" id="GBHO01003628">
    <property type="protein sequence ID" value="JAG39976.1"/>
    <property type="molecule type" value="Transcribed_RNA"/>
</dbReference>
<dbReference type="InterPro" id="IPR011989">
    <property type="entry name" value="ARM-like"/>
</dbReference>
<dbReference type="Pfam" id="PF24984">
    <property type="entry name" value="HEAT_EF3_GNC1"/>
    <property type="match status" value="1"/>
</dbReference>
<sequence>MRSPSTETESALDALLYTRFVNLVDPASLALIIPVISRGLNGQQPQTRPKAAQIVASMVHLVGDAQTLAPYAEDLVKLLEEAAQDPQAESRTTAARALGVLASAMSNTLVDKIASWCLHGVL</sequence>
<organism evidence="3">
    <name type="scientific">Lygus hesperus</name>
    <name type="common">Western plant bug</name>
    <dbReference type="NCBI Taxonomy" id="30085"/>
    <lineage>
        <taxon>Eukaryota</taxon>
        <taxon>Metazoa</taxon>
        <taxon>Ecdysozoa</taxon>
        <taxon>Arthropoda</taxon>
        <taxon>Hexapoda</taxon>
        <taxon>Insecta</taxon>
        <taxon>Pterygota</taxon>
        <taxon>Neoptera</taxon>
        <taxon>Paraneoptera</taxon>
        <taxon>Hemiptera</taxon>
        <taxon>Heteroptera</taxon>
        <taxon>Panheteroptera</taxon>
        <taxon>Cimicomorpha</taxon>
        <taxon>Miridae</taxon>
        <taxon>Mirini</taxon>
        <taxon>Lygus</taxon>
    </lineage>
</organism>
<dbReference type="PANTHER" id="PTHR23346">
    <property type="entry name" value="TRANSLATIONAL ACTIVATOR GCN1-RELATED"/>
    <property type="match status" value="1"/>
</dbReference>
<dbReference type="GO" id="GO:0019887">
    <property type="term" value="F:protein kinase regulator activity"/>
    <property type="evidence" value="ECO:0007669"/>
    <property type="project" value="TreeGrafter"/>
</dbReference>
<evidence type="ECO:0000313" key="3">
    <source>
        <dbReference type="EMBL" id="JAG39976.1"/>
    </source>
</evidence>
<dbReference type="GO" id="GO:0005829">
    <property type="term" value="C:cytosol"/>
    <property type="evidence" value="ECO:0007669"/>
    <property type="project" value="TreeGrafter"/>
</dbReference>
<evidence type="ECO:0000256" key="1">
    <source>
        <dbReference type="ARBA" id="ARBA00022737"/>
    </source>
</evidence>
<gene>
    <name evidence="3" type="primary">GCN1</name>
    <name evidence="3" type="ORF">CM83_29924</name>
</gene>
<dbReference type="PANTHER" id="PTHR23346:SF7">
    <property type="entry name" value="STALLED RIBOSOME SENSOR GCN1"/>
    <property type="match status" value="1"/>
</dbReference>
<evidence type="ECO:0000256" key="2">
    <source>
        <dbReference type="PROSITE-ProRule" id="PRU00103"/>
    </source>
</evidence>
<dbReference type="GO" id="GO:0006417">
    <property type="term" value="P:regulation of translation"/>
    <property type="evidence" value="ECO:0007669"/>
    <property type="project" value="TreeGrafter"/>
</dbReference>
<dbReference type="AlphaFoldDB" id="A0A0A9Z7U3"/>
<dbReference type="InterPro" id="IPR016024">
    <property type="entry name" value="ARM-type_fold"/>
</dbReference>
<keyword evidence="1" id="KW-0677">Repeat</keyword>
<protein>
    <submittedName>
        <fullName evidence="3">Translational activator GCN1</fullName>
    </submittedName>
</protein>
<feature type="repeat" description="HEAT" evidence="2">
    <location>
        <begin position="75"/>
        <end position="112"/>
    </location>
</feature>
<dbReference type="Gene3D" id="1.25.10.10">
    <property type="entry name" value="Leucine-rich Repeat Variant"/>
    <property type="match status" value="1"/>
</dbReference>
<dbReference type="InterPro" id="IPR021133">
    <property type="entry name" value="HEAT_type_2"/>
</dbReference>
<dbReference type="GO" id="GO:0034198">
    <property type="term" value="P:cellular response to amino acid starvation"/>
    <property type="evidence" value="ECO:0007669"/>
    <property type="project" value="TreeGrafter"/>
</dbReference>
<proteinExistence type="predicted"/>
<dbReference type="SUPFAM" id="SSF48371">
    <property type="entry name" value="ARM repeat"/>
    <property type="match status" value="1"/>
</dbReference>
<reference evidence="3" key="1">
    <citation type="journal article" date="2014" name="PLoS ONE">
        <title>Transcriptome-Based Identification of ABC Transporters in the Western Tarnished Plant Bug Lygus hesperus.</title>
        <authorList>
            <person name="Hull J.J."/>
            <person name="Chaney K."/>
            <person name="Geib S.M."/>
            <person name="Fabrick J.A."/>
            <person name="Brent C.S."/>
            <person name="Walsh D."/>
            <person name="Lavine L.C."/>
        </authorList>
    </citation>
    <scope>NUCLEOTIDE SEQUENCE</scope>
</reference>
<dbReference type="PROSITE" id="PS50077">
    <property type="entry name" value="HEAT_REPEAT"/>
    <property type="match status" value="1"/>
</dbReference>
<reference evidence="3" key="2">
    <citation type="submission" date="2014-07" db="EMBL/GenBank/DDBJ databases">
        <authorList>
            <person name="Hull J."/>
        </authorList>
    </citation>
    <scope>NUCLEOTIDE SEQUENCE</scope>
</reference>
<name>A0A0A9Z7U3_LYGHE</name>
<accession>A0A0A9Z7U3</accession>